<keyword evidence="1" id="KW-0575">Peroxidase</keyword>
<sequence>MKISFIFLCLLLPIVTAQLRVGFYSSTCPRAEQIVRQAVMQRFSTDRSITPALLCMHFHDCFVKGCDASILIDSTQTMQSEKDAFPNQSVRGFDLID</sequence>
<gene>
    <name evidence="1" type="ORF">LOK49_LG12G02233</name>
</gene>
<accession>A0ACC0FRE7</accession>
<organism evidence="1 2">
    <name type="scientific">Camellia lanceoleosa</name>
    <dbReference type="NCBI Taxonomy" id="1840588"/>
    <lineage>
        <taxon>Eukaryota</taxon>
        <taxon>Viridiplantae</taxon>
        <taxon>Streptophyta</taxon>
        <taxon>Embryophyta</taxon>
        <taxon>Tracheophyta</taxon>
        <taxon>Spermatophyta</taxon>
        <taxon>Magnoliopsida</taxon>
        <taxon>eudicotyledons</taxon>
        <taxon>Gunneridae</taxon>
        <taxon>Pentapetalae</taxon>
        <taxon>asterids</taxon>
        <taxon>Ericales</taxon>
        <taxon>Theaceae</taxon>
        <taxon>Camellia</taxon>
    </lineage>
</organism>
<proteinExistence type="predicted"/>
<dbReference type="EMBL" id="CM045770">
    <property type="protein sequence ID" value="KAI7991109.1"/>
    <property type="molecule type" value="Genomic_DNA"/>
</dbReference>
<evidence type="ECO:0000313" key="2">
    <source>
        <dbReference type="Proteomes" id="UP001060215"/>
    </source>
</evidence>
<name>A0ACC0FRE7_9ERIC</name>
<reference evidence="1 2" key="1">
    <citation type="journal article" date="2022" name="Plant J.">
        <title>Chromosome-level genome of Camellia lanceoleosa provides a valuable resource for understanding genome evolution and self-incompatibility.</title>
        <authorList>
            <person name="Gong W."/>
            <person name="Xiao S."/>
            <person name="Wang L."/>
            <person name="Liao Z."/>
            <person name="Chang Y."/>
            <person name="Mo W."/>
            <person name="Hu G."/>
            <person name="Li W."/>
            <person name="Zhao G."/>
            <person name="Zhu H."/>
            <person name="Hu X."/>
            <person name="Ji K."/>
            <person name="Xiang X."/>
            <person name="Song Q."/>
            <person name="Yuan D."/>
            <person name="Jin S."/>
            <person name="Zhang L."/>
        </authorList>
    </citation>
    <scope>NUCLEOTIDE SEQUENCE [LARGE SCALE GENOMIC DNA]</scope>
    <source>
        <strain evidence="1">SQ_2022a</strain>
    </source>
</reference>
<keyword evidence="1" id="KW-0560">Oxidoreductase</keyword>
<protein>
    <submittedName>
        <fullName evidence="1">Peroxidase 57</fullName>
    </submittedName>
</protein>
<keyword evidence="2" id="KW-1185">Reference proteome</keyword>
<comment type="caution">
    <text evidence="1">The sequence shown here is derived from an EMBL/GenBank/DDBJ whole genome shotgun (WGS) entry which is preliminary data.</text>
</comment>
<evidence type="ECO:0000313" key="1">
    <source>
        <dbReference type="EMBL" id="KAI7991109.1"/>
    </source>
</evidence>
<dbReference type="Proteomes" id="UP001060215">
    <property type="component" value="Chromosome 13"/>
</dbReference>